<gene>
    <name evidence="3" type="ORF">GSBLH_T00004636001</name>
</gene>
<dbReference type="GO" id="GO:0016363">
    <property type="term" value="C:nuclear matrix"/>
    <property type="evidence" value="ECO:0007669"/>
    <property type="project" value="TreeGrafter"/>
</dbReference>
<keyword evidence="4" id="KW-1185">Reference proteome</keyword>
<dbReference type="GO" id="GO:0005737">
    <property type="term" value="C:cytoplasm"/>
    <property type="evidence" value="ECO:0007669"/>
    <property type="project" value="UniProtKB-SubCell"/>
</dbReference>
<keyword evidence="1" id="KW-0963">Cytoplasm</keyword>
<dbReference type="PANTHER" id="PTHR15952:SF11">
    <property type="entry name" value="EXPORTIN-T"/>
    <property type="match status" value="1"/>
</dbReference>
<feature type="domain" description="Exportin-T C-terminal" evidence="2">
    <location>
        <begin position="35"/>
        <end position="126"/>
    </location>
</feature>
<dbReference type="InterPro" id="IPR040017">
    <property type="entry name" value="XPOT"/>
</dbReference>
<comment type="function">
    <text evidence="1">tRNA nucleus export receptor which facilitates tRNA translocation across the nuclear pore complex.</text>
</comment>
<comment type="subcellular location">
    <subcellularLocation>
        <location evidence="1">Nucleus</location>
    </subcellularLocation>
    <subcellularLocation>
        <location evidence="1">Cytoplasm</location>
    </subcellularLocation>
    <text evidence="1">Shuttles between the nucleus and the cytoplasm.</text>
</comment>
<comment type="similarity">
    <text evidence="1">Belongs to the exportin family.</text>
</comment>
<dbReference type="GO" id="GO:0005643">
    <property type="term" value="C:nuclear pore"/>
    <property type="evidence" value="ECO:0007669"/>
    <property type="project" value="TreeGrafter"/>
</dbReference>
<evidence type="ECO:0000313" key="3">
    <source>
        <dbReference type="EMBL" id="CBK24981.2"/>
    </source>
</evidence>
<dbReference type="RefSeq" id="XP_012899029.1">
    <property type="nucleotide sequence ID" value="XM_013043575.1"/>
</dbReference>
<dbReference type="GO" id="GO:0031267">
    <property type="term" value="F:small GTPase binding"/>
    <property type="evidence" value="ECO:0007669"/>
    <property type="project" value="InterPro"/>
</dbReference>
<dbReference type="Pfam" id="PF19282">
    <property type="entry name" value="Exportin-T"/>
    <property type="match status" value="1"/>
</dbReference>
<evidence type="ECO:0000259" key="2">
    <source>
        <dbReference type="Pfam" id="PF19282"/>
    </source>
</evidence>
<organism evidence="3">
    <name type="scientific">Blastocystis hominis</name>
    <dbReference type="NCBI Taxonomy" id="12968"/>
    <lineage>
        <taxon>Eukaryota</taxon>
        <taxon>Sar</taxon>
        <taxon>Stramenopiles</taxon>
        <taxon>Bigyra</taxon>
        <taxon>Opalozoa</taxon>
        <taxon>Opalinata</taxon>
        <taxon>Blastocystidae</taxon>
        <taxon>Blastocystis</taxon>
    </lineage>
</organism>
<dbReference type="AlphaFoldDB" id="D8MA92"/>
<dbReference type="GO" id="GO:0000049">
    <property type="term" value="F:tRNA binding"/>
    <property type="evidence" value="ECO:0007669"/>
    <property type="project" value="UniProtKB-UniRule"/>
</dbReference>
<dbReference type="InterPro" id="IPR045546">
    <property type="entry name" value="Exportin-T_C"/>
</dbReference>
<keyword evidence="1" id="KW-0820">tRNA-binding</keyword>
<evidence type="ECO:0000256" key="1">
    <source>
        <dbReference type="RuleBase" id="RU366037"/>
    </source>
</evidence>
<reference evidence="3" key="1">
    <citation type="submission" date="2010-02" db="EMBL/GenBank/DDBJ databases">
        <title>Sequencing and annotation of the Blastocystis hominis genome.</title>
        <authorList>
            <person name="Wincker P."/>
        </authorList>
    </citation>
    <scope>NUCLEOTIDE SEQUENCE</scope>
    <source>
        <strain evidence="3">Singapore isolate B</strain>
    </source>
</reference>
<dbReference type="Proteomes" id="UP000008312">
    <property type="component" value="Unassembled WGS sequence"/>
</dbReference>
<dbReference type="PANTHER" id="PTHR15952">
    <property type="entry name" value="EXPORTIN-T/LOS1"/>
    <property type="match status" value="1"/>
</dbReference>
<name>D8MA92_BLAHO</name>
<dbReference type="InterPro" id="IPR011989">
    <property type="entry name" value="ARM-like"/>
</dbReference>
<dbReference type="GO" id="GO:0071528">
    <property type="term" value="P:tRNA re-export from nucleus"/>
    <property type="evidence" value="ECO:0007669"/>
    <property type="project" value="UniProtKB-UniRule"/>
</dbReference>
<keyword evidence="1" id="KW-0539">Nucleus</keyword>
<accession>D8MA92</accession>
<dbReference type="EMBL" id="FN668689">
    <property type="protein sequence ID" value="CBK24981.2"/>
    <property type="molecule type" value="Genomic_DNA"/>
</dbReference>
<protein>
    <recommendedName>
        <fullName evidence="1">Exportin-T</fullName>
    </recommendedName>
    <alternativeName>
        <fullName evidence="1">Exportin(tRNA)</fullName>
    </alternativeName>
    <alternativeName>
        <fullName evidence="1">tRNA exportin</fullName>
    </alternativeName>
</protein>
<dbReference type="InParanoid" id="D8MA92"/>
<sequence length="130" mass="14830">MLVAKTCLACFRKLCEKCLDPAVQVPEECRSVLREVLLSEVVPVAFTLHQCPAFKMADPQANTAINEIGLLLFHTVKKNADISTWFFDVFLTKNGCSQEMIMSFRNLLEKKRADELCSYLRSFFRQLCSS</sequence>
<keyword evidence="1" id="KW-0694">RNA-binding</keyword>
<dbReference type="Gene3D" id="1.25.10.10">
    <property type="entry name" value="Leucine-rich Repeat Variant"/>
    <property type="match status" value="1"/>
</dbReference>
<dbReference type="GeneID" id="24921650"/>
<evidence type="ECO:0000313" key="4">
    <source>
        <dbReference type="Proteomes" id="UP000008312"/>
    </source>
</evidence>
<keyword evidence="1" id="KW-0813">Transport</keyword>
<proteinExistence type="inferred from homology"/>